<evidence type="ECO:0000313" key="2">
    <source>
        <dbReference type="EMBL" id="KQK07667.1"/>
    </source>
</evidence>
<dbReference type="EMBL" id="CM000881">
    <property type="protein sequence ID" value="PNT71891.1"/>
    <property type="molecule type" value="Genomic_DNA"/>
</dbReference>
<evidence type="ECO:0000313" key="3">
    <source>
        <dbReference type="EnsemblPlants" id="KQK07667"/>
    </source>
</evidence>
<feature type="region of interest" description="Disordered" evidence="1">
    <location>
        <begin position="89"/>
        <end position="120"/>
    </location>
</feature>
<dbReference type="Gramene" id="PNT71891">
    <property type="protein sequence ID" value="PNT71891"/>
    <property type="gene ID" value="BRADI_2g36903v3"/>
</dbReference>
<sequence length="120" mass="13325">MVMRPSAGAPRPSSAPVTGLLRPRRYPSTAGRAVPPPVFIHQAKRLHRLRRPPCALSRHPASLRRPPAFLPWPLDPRRSSSLLLPRTCRRPFHHQDPPRSRPLLAAATQPAPLLEPTSTA</sequence>
<proteinExistence type="predicted"/>
<evidence type="ECO:0000313" key="4">
    <source>
        <dbReference type="Proteomes" id="UP000008810"/>
    </source>
</evidence>
<dbReference type="Gramene" id="KQK07667">
    <property type="protein sequence ID" value="KQK07667"/>
    <property type="gene ID" value="BRADI_2g36903v3"/>
</dbReference>
<dbReference type="EnsemblPlants" id="PNT71891">
    <property type="protein sequence ID" value="PNT71891"/>
    <property type="gene ID" value="BRADI_2g36903v3"/>
</dbReference>
<feature type="region of interest" description="Disordered" evidence="1">
    <location>
        <begin position="1"/>
        <end position="38"/>
    </location>
</feature>
<name>A0A0Q3IP86_BRADI</name>
<dbReference type="EMBL" id="CM000881">
    <property type="protein sequence ID" value="KQK07667.1"/>
    <property type="molecule type" value="Genomic_DNA"/>
</dbReference>
<keyword evidence="4" id="KW-1185">Reference proteome</keyword>
<evidence type="ECO:0000256" key="1">
    <source>
        <dbReference type="SAM" id="MobiDB-lite"/>
    </source>
</evidence>
<dbReference type="InParanoid" id="A0A0Q3IP86"/>
<organism evidence="2">
    <name type="scientific">Brachypodium distachyon</name>
    <name type="common">Purple false brome</name>
    <name type="synonym">Trachynia distachya</name>
    <dbReference type="NCBI Taxonomy" id="15368"/>
    <lineage>
        <taxon>Eukaryota</taxon>
        <taxon>Viridiplantae</taxon>
        <taxon>Streptophyta</taxon>
        <taxon>Embryophyta</taxon>
        <taxon>Tracheophyta</taxon>
        <taxon>Spermatophyta</taxon>
        <taxon>Magnoliopsida</taxon>
        <taxon>Liliopsida</taxon>
        <taxon>Poales</taxon>
        <taxon>Poaceae</taxon>
        <taxon>BOP clade</taxon>
        <taxon>Pooideae</taxon>
        <taxon>Stipodae</taxon>
        <taxon>Brachypodieae</taxon>
        <taxon>Brachypodium</taxon>
    </lineage>
</organism>
<reference evidence="3" key="3">
    <citation type="submission" date="2018-08" db="UniProtKB">
        <authorList>
            <consortium name="EnsemblPlants"/>
        </authorList>
    </citation>
    <scope>IDENTIFICATION</scope>
    <source>
        <strain evidence="3">cv. Bd21</strain>
    </source>
</reference>
<gene>
    <name evidence="2" type="ORF">BRADI_2g36903v3</name>
</gene>
<feature type="compositionally biased region" description="Low complexity" evidence="1">
    <location>
        <begin position="102"/>
        <end position="120"/>
    </location>
</feature>
<reference evidence="2" key="2">
    <citation type="submission" date="2017-06" db="EMBL/GenBank/DDBJ databases">
        <title>WGS assembly of Brachypodium distachyon.</title>
        <authorList>
            <consortium name="The International Brachypodium Initiative"/>
            <person name="Lucas S."/>
            <person name="Harmon-Smith M."/>
            <person name="Lail K."/>
            <person name="Tice H."/>
            <person name="Grimwood J."/>
            <person name="Bruce D."/>
            <person name="Barry K."/>
            <person name="Shu S."/>
            <person name="Lindquist E."/>
            <person name="Wang M."/>
            <person name="Pitluck S."/>
            <person name="Vogel J.P."/>
            <person name="Garvin D.F."/>
            <person name="Mockler T.C."/>
            <person name="Schmutz J."/>
            <person name="Rokhsar D."/>
            <person name="Bevan M.W."/>
        </authorList>
    </citation>
    <scope>NUCLEOTIDE SEQUENCE</scope>
    <source>
        <strain evidence="2">Bd21</strain>
    </source>
</reference>
<dbReference type="Proteomes" id="UP000008810">
    <property type="component" value="Chromosome 2"/>
</dbReference>
<reference evidence="2 3" key="1">
    <citation type="journal article" date="2010" name="Nature">
        <title>Genome sequencing and analysis of the model grass Brachypodium distachyon.</title>
        <authorList>
            <consortium name="International Brachypodium Initiative"/>
        </authorList>
    </citation>
    <scope>NUCLEOTIDE SEQUENCE [LARGE SCALE GENOMIC DNA]</scope>
    <source>
        <strain evidence="2 3">Bd21</strain>
    </source>
</reference>
<dbReference type="EnsemblPlants" id="KQK07667">
    <property type="protein sequence ID" value="KQK07667"/>
    <property type="gene ID" value="BRADI_2g36903v3"/>
</dbReference>
<dbReference type="AlphaFoldDB" id="A0A0Q3IP86"/>
<accession>A0A0Q3IP86</accession>
<feature type="compositionally biased region" description="Low complexity" evidence="1">
    <location>
        <begin position="1"/>
        <end position="16"/>
    </location>
</feature>
<protein>
    <submittedName>
        <fullName evidence="2 3">Uncharacterized protein</fullName>
    </submittedName>
</protein>